<dbReference type="Pfam" id="PF17921">
    <property type="entry name" value="Integrase_H2C2"/>
    <property type="match status" value="1"/>
</dbReference>
<evidence type="ECO:0000313" key="3">
    <source>
        <dbReference type="EMBL" id="CAB3249040.1"/>
    </source>
</evidence>
<protein>
    <recommendedName>
        <fullName evidence="1">Gypsy retrotransposon integrase-like protein 1</fullName>
    </recommendedName>
</protein>
<dbReference type="InterPro" id="IPR036397">
    <property type="entry name" value="RNaseH_sf"/>
</dbReference>
<dbReference type="AlphaFoldDB" id="A0A6F9DCY9"/>
<dbReference type="InterPro" id="IPR012337">
    <property type="entry name" value="RNaseH-like_sf"/>
</dbReference>
<dbReference type="GO" id="GO:0015074">
    <property type="term" value="P:DNA integration"/>
    <property type="evidence" value="ECO:0007669"/>
    <property type="project" value="InterPro"/>
</dbReference>
<dbReference type="InterPro" id="IPR041588">
    <property type="entry name" value="Integrase_H2C2"/>
</dbReference>
<sequence length="424" mass="49434">MFEQPEQPRSVPVAPVLRDSTTGDSNWLDEWTIADIRKWQNEDPELSAILRLKAISQHRPSREEFVDRTGNLAYFAQWDWLLVRNGVLYREWLPDEDGGEVIRLLVAPRSLQKMIFDHLHVSRTAGHLGTTRTIEQIRRRFYWPGFRNDIRLWCRWCQNCTKRKPTHGRHRGKLQQQPAHFPLERIGIDFLGPLPCTERGNMYILVVSDYFTRWTESFALPDQQATTTANTLVTEFFCRFGTSKYIHSNQGRDFESRLFHEMCSLLEIKKTRNTPYHPQSSGLVERFNRTLLQMLSTFVNDHHNDWDIHAPYLMMAYQSSQHESTKFTPNHLMLGRNVHVPPDIMSNFDSHVSQSACYTHYVQHINNCMRNSVKMARLHFEQSAQSEITTELCCPLTFGIGCGITTHQSVKKARPRLGGPIFDC</sequence>
<dbReference type="InterPro" id="IPR001584">
    <property type="entry name" value="Integrase_cat-core"/>
</dbReference>
<dbReference type="PANTHER" id="PTHR37984">
    <property type="entry name" value="PROTEIN CBG26694"/>
    <property type="match status" value="1"/>
</dbReference>
<feature type="domain" description="Integrase catalytic" evidence="2">
    <location>
        <begin position="174"/>
        <end position="337"/>
    </location>
</feature>
<dbReference type="Gene3D" id="3.30.420.10">
    <property type="entry name" value="Ribonuclease H-like superfamily/Ribonuclease H"/>
    <property type="match status" value="1"/>
</dbReference>
<dbReference type="FunFam" id="1.10.340.70:FF:000001">
    <property type="entry name" value="Retrovirus-related Pol polyprotein from transposon gypsy-like Protein"/>
    <property type="match status" value="1"/>
</dbReference>
<evidence type="ECO:0000259" key="2">
    <source>
        <dbReference type="PROSITE" id="PS50994"/>
    </source>
</evidence>
<dbReference type="PANTHER" id="PTHR37984:SF15">
    <property type="entry name" value="INTEGRASE CATALYTIC DOMAIN-CONTAINING PROTEIN"/>
    <property type="match status" value="1"/>
</dbReference>
<dbReference type="Pfam" id="PF00665">
    <property type="entry name" value="rve"/>
    <property type="match status" value="1"/>
</dbReference>
<reference evidence="3" key="1">
    <citation type="submission" date="2020-04" db="EMBL/GenBank/DDBJ databases">
        <authorList>
            <person name="Neveu A P."/>
        </authorList>
    </citation>
    <scope>NUCLEOTIDE SEQUENCE</scope>
    <source>
        <tissue evidence="3">Whole embryo</tissue>
    </source>
</reference>
<proteinExistence type="evidence at transcript level"/>
<dbReference type="EMBL" id="LR785435">
    <property type="protein sequence ID" value="CAB3249040.1"/>
    <property type="molecule type" value="mRNA"/>
</dbReference>
<name>A0A6F9DCY9_9ASCI</name>
<dbReference type="GO" id="GO:0003676">
    <property type="term" value="F:nucleic acid binding"/>
    <property type="evidence" value="ECO:0007669"/>
    <property type="project" value="InterPro"/>
</dbReference>
<gene>
    <name evidence="3" type="primary">Gin1-002</name>
</gene>
<dbReference type="PROSITE" id="PS50994">
    <property type="entry name" value="INTEGRASE"/>
    <property type="match status" value="1"/>
</dbReference>
<organism evidence="3">
    <name type="scientific">Phallusia mammillata</name>
    <dbReference type="NCBI Taxonomy" id="59560"/>
    <lineage>
        <taxon>Eukaryota</taxon>
        <taxon>Metazoa</taxon>
        <taxon>Chordata</taxon>
        <taxon>Tunicata</taxon>
        <taxon>Ascidiacea</taxon>
        <taxon>Phlebobranchia</taxon>
        <taxon>Ascidiidae</taxon>
        <taxon>Phallusia</taxon>
    </lineage>
</organism>
<dbReference type="InterPro" id="IPR050951">
    <property type="entry name" value="Retrovirus_Pol_polyprotein"/>
</dbReference>
<dbReference type="FunFam" id="3.30.420.10:FF:000032">
    <property type="entry name" value="Retrovirus-related Pol polyprotein from transposon 297-like Protein"/>
    <property type="match status" value="1"/>
</dbReference>
<dbReference type="Gene3D" id="1.10.340.70">
    <property type="match status" value="1"/>
</dbReference>
<evidence type="ECO:0000256" key="1">
    <source>
        <dbReference type="ARBA" id="ARBA00039658"/>
    </source>
</evidence>
<accession>A0A6F9DCY9</accession>
<dbReference type="SUPFAM" id="SSF53098">
    <property type="entry name" value="Ribonuclease H-like"/>
    <property type="match status" value="1"/>
</dbReference>